<dbReference type="eggNOG" id="COG4422">
    <property type="taxonomic scope" value="Bacteria"/>
</dbReference>
<name>E8T702_THEA1</name>
<protein>
    <submittedName>
        <fullName evidence="1">Gp37Gp68 family protein</fullName>
    </submittedName>
</protein>
<dbReference type="HOGENOM" id="CLU_054184_1_0_0"/>
<proteinExistence type="predicted"/>
<keyword evidence="1" id="KW-0614">Plasmid</keyword>
<sequence length="229" mass="26682">MTTKIDWTDSVWNPVWGCTYSCPFCYARKFAKRFSGQVARWNGLSQKEAERLKEFKPVWLPKNFSRPLKGRVIFVNSMSDLADWKEEWTEKVLERIKEERERVFLILTKRPKGALKVLKGRELPPNLWLGISATNPKELEERVRELVKADTPNLFVSFEPFLAPWRAPKGREVRKIGWVIFGAQTNPLKLPKGTDLIRATEFFEGLGIPVWHKDNLKGAGIELKRERPF</sequence>
<dbReference type="Pfam" id="PF07505">
    <property type="entry name" value="DUF5131"/>
    <property type="match status" value="1"/>
</dbReference>
<dbReference type="EMBL" id="CP002445">
    <property type="protein sequence ID" value="ADU97723.1"/>
    <property type="molecule type" value="Genomic_DNA"/>
</dbReference>
<geneLocation type="plasmid" evidence="1 2">
    <name>pTHEAM01</name>
</geneLocation>
<dbReference type="OrthoDB" id="9787478at2"/>
<accession>E8T702</accession>
<dbReference type="KEGG" id="tam:Theam_1767"/>
<keyword evidence="2" id="KW-1185">Reference proteome</keyword>
<dbReference type="AlphaFoldDB" id="E8T702"/>
<reference evidence="1" key="1">
    <citation type="submission" date="2011-01" db="EMBL/GenBank/DDBJ databases">
        <title>Complete sequence of plasmid of Thermovibrio ammonificans HB-1.</title>
        <authorList>
            <consortium name="US DOE Joint Genome Institute"/>
            <person name="Lucas S."/>
            <person name="Copeland A."/>
            <person name="Lapidus A."/>
            <person name="Cheng J.-F."/>
            <person name="Goodwin L."/>
            <person name="Pitluck S."/>
            <person name="Davenport K."/>
            <person name="Detter J.C."/>
            <person name="Han C."/>
            <person name="Tapia R."/>
            <person name="Land M."/>
            <person name="Hauser L."/>
            <person name="Kyrpides N."/>
            <person name="Ivanova N."/>
            <person name="Ovchinnikova G."/>
            <person name="Vetriani C."/>
            <person name="Woyke T."/>
        </authorList>
    </citation>
    <scope>NUCLEOTIDE SEQUENCE [LARGE SCALE GENOMIC DNA]</scope>
    <source>
        <strain evidence="1">HB-1</strain>
        <plasmid evidence="1">pTHEAM01</plasmid>
    </source>
</reference>
<dbReference type="RefSeq" id="WP_013524927.1">
    <property type="nucleotide sequence ID" value="NC_014917.1"/>
</dbReference>
<organism evidence="1 2">
    <name type="scientific">Thermovibrio ammonificans (strain DSM 15698 / JCM 12110 / HB-1)</name>
    <dbReference type="NCBI Taxonomy" id="648996"/>
    <lineage>
        <taxon>Bacteria</taxon>
        <taxon>Pseudomonadati</taxon>
        <taxon>Aquificota</taxon>
        <taxon>Aquificia</taxon>
        <taxon>Desulfurobacteriales</taxon>
        <taxon>Desulfurobacteriaceae</taxon>
        <taxon>Thermovibrio</taxon>
    </lineage>
</organism>
<dbReference type="InterPro" id="IPR011101">
    <property type="entry name" value="DUF5131"/>
</dbReference>
<evidence type="ECO:0000313" key="1">
    <source>
        <dbReference type="EMBL" id="ADU97723.1"/>
    </source>
</evidence>
<dbReference type="Proteomes" id="UP000006362">
    <property type="component" value="Plasmid pTHEAM01"/>
</dbReference>
<gene>
    <name evidence="1" type="ordered locus">Theam_1767</name>
</gene>
<evidence type="ECO:0000313" key="2">
    <source>
        <dbReference type="Proteomes" id="UP000006362"/>
    </source>
</evidence>